<dbReference type="Gene3D" id="1.10.12.10">
    <property type="entry name" value="Lyase 2-enoyl-coa Hydratase, Chain A, domain 2"/>
    <property type="match status" value="1"/>
</dbReference>
<evidence type="ECO:0000313" key="5">
    <source>
        <dbReference type="Proteomes" id="UP000599688"/>
    </source>
</evidence>
<dbReference type="PANTHER" id="PTHR43459">
    <property type="entry name" value="ENOYL-COA HYDRATASE"/>
    <property type="match status" value="1"/>
</dbReference>
<dbReference type="InterPro" id="IPR029045">
    <property type="entry name" value="ClpP/crotonase-like_dom_sf"/>
</dbReference>
<evidence type="ECO:0000256" key="3">
    <source>
        <dbReference type="RuleBase" id="RU003707"/>
    </source>
</evidence>
<evidence type="ECO:0000256" key="2">
    <source>
        <dbReference type="ARBA" id="ARBA00023239"/>
    </source>
</evidence>
<dbReference type="Pfam" id="PF00378">
    <property type="entry name" value="ECH_1"/>
    <property type="match status" value="1"/>
</dbReference>
<dbReference type="InterPro" id="IPR014748">
    <property type="entry name" value="Enoyl-CoA_hydra_C"/>
</dbReference>
<dbReference type="InterPro" id="IPR018376">
    <property type="entry name" value="Enoyl-CoA_hyd/isom_CS"/>
</dbReference>
<dbReference type="CDD" id="cd06558">
    <property type="entry name" value="crotonase-like"/>
    <property type="match status" value="1"/>
</dbReference>
<accession>A0A917EAH1</accession>
<dbReference type="PROSITE" id="PS00166">
    <property type="entry name" value="ENOYL_COA_HYDRATASE"/>
    <property type="match status" value="1"/>
</dbReference>
<dbReference type="InterPro" id="IPR001753">
    <property type="entry name" value="Enoyl-CoA_hydra/iso"/>
</dbReference>
<keyword evidence="4" id="KW-0413">Isomerase</keyword>
<organism evidence="4 5">
    <name type="scientific">Psychroflexus salis</name>
    <dbReference type="NCBI Taxonomy" id="1526574"/>
    <lineage>
        <taxon>Bacteria</taxon>
        <taxon>Pseudomonadati</taxon>
        <taxon>Bacteroidota</taxon>
        <taxon>Flavobacteriia</taxon>
        <taxon>Flavobacteriales</taxon>
        <taxon>Flavobacteriaceae</taxon>
        <taxon>Psychroflexus</taxon>
    </lineage>
</organism>
<dbReference type="SUPFAM" id="SSF52096">
    <property type="entry name" value="ClpP/crotonase"/>
    <property type="match status" value="1"/>
</dbReference>
<dbReference type="GO" id="GO:0016853">
    <property type="term" value="F:isomerase activity"/>
    <property type="evidence" value="ECO:0007669"/>
    <property type="project" value="UniProtKB-KW"/>
</dbReference>
<dbReference type="PANTHER" id="PTHR43459:SF1">
    <property type="entry name" value="EG:BACN32G11.4 PROTEIN"/>
    <property type="match status" value="1"/>
</dbReference>
<dbReference type="GO" id="GO:0016836">
    <property type="term" value="F:hydro-lyase activity"/>
    <property type="evidence" value="ECO:0007669"/>
    <property type="project" value="UniProtKB-ARBA"/>
</dbReference>
<protein>
    <submittedName>
        <fullName evidence="4">2-(1,2-epoxy-1,2-dihydrophenyl)acetyl-CoA isomerase</fullName>
    </submittedName>
</protein>
<comment type="similarity">
    <text evidence="1 3">Belongs to the enoyl-CoA hydratase/isomerase family.</text>
</comment>
<sequence length="267" mass="29297">MLKTKIRMEKSILTQIEGKVAYIKFNRPKKFNSFNREMALLFQDELKACAENKAVRAVVLTGEGKAFCAGQDLQEVTDPELNPGFKKILEEHYNPIVALIRSLPKPVIAAVNGVAAGAGANLALACDLVVANEKASFIQAFSKIGLIPDSGGTFFLPRLVGFQRALGLAMLGDKVDAIEAERMGMIYTYFSSETFEDEVQKLATKLANMPTQALAHIKSAYNESMHNSLANQLALESKLQIASAQTQDYKEGVAAFMEKRKPEFKGE</sequence>
<reference evidence="4 5" key="1">
    <citation type="journal article" date="2014" name="Int. J. Syst. Evol. Microbiol.">
        <title>Complete genome sequence of Corynebacterium casei LMG S-19264T (=DSM 44701T), isolated from a smear-ripened cheese.</title>
        <authorList>
            <consortium name="US DOE Joint Genome Institute (JGI-PGF)"/>
            <person name="Walter F."/>
            <person name="Albersmeier A."/>
            <person name="Kalinowski J."/>
            <person name="Ruckert C."/>
        </authorList>
    </citation>
    <scope>NUCLEOTIDE SEQUENCE [LARGE SCALE GENOMIC DNA]</scope>
    <source>
        <strain evidence="4 5">CGMCC 1.12925</strain>
    </source>
</reference>
<comment type="caution">
    <text evidence="4">The sequence shown here is derived from an EMBL/GenBank/DDBJ whole genome shotgun (WGS) entry which is preliminary data.</text>
</comment>
<gene>
    <name evidence="4" type="primary">paaG</name>
    <name evidence="4" type="ORF">GCM10010831_20320</name>
</gene>
<dbReference type="AlphaFoldDB" id="A0A917EAH1"/>
<dbReference type="Gene3D" id="3.90.226.10">
    <property type="entry name" value="2-enoyl-CoA Hydratase, Chain A, domain 1"/>
    <property type="match status" value="1"/>
</dbReference>
<dbReference type="EMBL" id="BMGL01000011">
    <property type="protein sequence ID" value="GGE19089.1"/>
    <property type="molecule type" value="Genomic_DNA"/>
</dbReference>
<evidence type="ECO:0000313" key="4">
    <source>
        <dbReference type="EMBL" id="GGE19089.1"/>
    </source>
</evidence>
<dbReference type="Proteomes" id="UP000599688">
    <property type="component" value="Unassembled WGS sequence"/>
</dbReference>
<keyword evidence="2" id="KW-0456">Lyase</keyword>
<name>A0A917EAH1_9FLAO</name>
<keyword evidence="5" id="KW-1185">Reference proteome</keyword>
<proteinExistence type="inferred from homology"/>
<dbReference type="FunFam" id="1.10.12.10:FF:000001">
    <property type="entry name" value="Probable enoyl-CoA hydratase, mitochondrial"/>
    <property type="match status" value="1"/>
</dbReference>
<evidence type="ECO:0000256" key="1">
    <source>
        <dbReference type="ARBA" id="ARBA00005254"/>
    </source>
</evidence>